<dbReference type="Pfam" id="PF08220">
    <property type="entry name" value="HTH_DeoR"/>
    <property type="match status" value="1"/>
</dbReference>
<dbReference type="PROSITE" id="PS51000">
    <property type="entry name" value="HTH_DEOR_2"/>
    <property type="match status" value="1"/>
</dbReference>
<dbReference type="InterPro" id="IPR050313">
    <property type="entry name" value="Carb_Metab_HTH_regulators"/>
</dbReference>
<evidence type="ECO:0000313" key="6">
    <source>
        <dbReference type="Proteomes" id="UP001179280"/>
    </source>
</evidence>
<dbReference type="EMBL" id="JAFBCV010000001">
    <property type="protein sequence ID" value="MBM7837444.1"/>
    <property type="molecule type" value="Genomic_DNA"/>
</dbReference>
<evidence type="ECO:0000256" key="2">
    <source>
        <dbReference type="ARBA" id="ARBA00023125"/>
    </source>
</evidence>
<dbReference type="PRINTS" id="PR00037">
    <property type="entry name" value="HTHLACR"/>
</dbReference>
<dbReference type="SUPFAM" id="SSF100950">
    <property type="entry name" value="NagB/RpiA/CoA transferase-like"/>
    <property type="match status" value="1"/>
</dbReference>
<dbReference type="InterPro" id="IPR037171">
    <property type="entry name" value="NagB/RpiA_transferase-like"/>
</dbReference>
<keyword evidence="1" id="KW-0805">Transcription regulation</keyword>
<keyword evidence="2" id="KW-0238">DNA-binding</keyword>
<dbReference type="SUPFAM" id="SSF46785">
    <property type="entry name" value="Winged helix' DNA-binding domain"/>
    <property type="match status" value="1"/>
</dbReference>
<keyword evidence="3" id="KW-0804">Transcription</keyword>
<proteinExistence type="predicted"/>
<evidence type="ECO:0000313" key="5">
    <source>
        <dbReference type="EMBL" id="MBM7837444.1"/>
    </source>
</evidence>
<feature type="domain" description="HTH deoR-type" evidence="4">
    <location>
        <begin position="3"/>
        <end position="58"/>
    </location>
</feature>
<protein>
    <submittedName>
        <fullName evidence="5">DeoR family fructose operon transcriptional repressor</fullName>
    </submittedName>
</protein>
<sequence length="254" mass="28272">MLTLERKEMILALLQSYEVVKIQDILHHTGASESTIRRDLTELEQDKKLKRIHGGATLLQKMRDEPTMAQKTIKNSHEKRAIAQKAAEQVCEGDCLFLDAGTTTYEMIPFLKQKNIVVVTNGLMNIPALLEAGVETHVLGGHVKSGTHAFVGRGALETIDMYRFDHAFMGTNGVTVEDGCTTPDPEEAHIKAEAIKRARNAVILADHTKFGDIAFSRFAHLKNITLVTSSYLLQEQAMLYEEMTAHTAMKVVKL</sequence>
<name>A0ABS2SSF4_9BACI</name>
<dbReference type="InterPro" id="IPR018356">
    <property type="entry name" value="Tscrpt_reg_HTH_DeoR_CS"/>
</dbReference>
<evidence type="ECO:0000256" key="3">
    <source>
        <dbReference type="ARBA" id="ARBA00023163"/>
    </source>
</evidence>
<dbReference type="Pfam" id="PF00455">
    <property type="entry name" value="DeoRC"/>
    <property type="match status" value="1"/>
</dbReference>
<evidence type="ECO:0000259" key="4">
    <source>
        <dbReference type="PROSITE" id="PS51000"/>
    </source>
</evidence>
<accession>A0ABS2SSF4</accession>
<dbReference type="InterPro" id="IPR001034">
    <property type="entry name" value="DeoR_HTH"/>
</dbReference>
<dbReference type="SMART" id="SM00420">
    <property type="entry name" value="HTH_DEOR"/>
    <property type="match status" value="1"/>
</dbReference>
<dbReference type="Gene3D" id="3.40.50.1360">
    <property type="match status" value="1"/>
</dbReference>
<gene>
    <name evidence="5" type="ORF">JOC54_000675</name>
</gene>
<dbReference type="Proteomes" id="UP001179280">
    <property type="component" value="Unassembled WGS sequence"/>
</dbReference>
<dbReference type="SMART" id="SM01134">
    <property type="entry name" value="DeoRC"/>
    <property type="match status" value="1"/>
</dbReference>
<dbReference type="PANTHER" id="PTHR30363">
    <property type="entry name" value="HTH-TYPE TRANSCRIPTIONAL REGULATOR SRLR-RELATED"/>
    <property type="match status" value="1"/>
</dbReference>
<dbReference type="InterPro" id="IPR036390">
    <property type="entry name" value="WH_DNA-bd_sf"/>
</dbReference>
<dbReference type="PANTHER" id="PTHR30363:SF56">
    <property type="entry name" value="TRANSCRIPTIONAL REGULATOR, DEOR FAMILY"/>
    <property type="match status" value="1"/>
</dbReference>
<reference evidence="5" key="1">
    <citation type="submission" date="2021-01" db="EMBL/GenBank/DDBJ databases">
        <title>Genomic Encyclopedia of Type Strains, Phase IV (KMG-IV): sequencing the most valuable type-strain genomes for metagenomic binning, comparative biology and taxonomic classification.</title>
        <authorList>
            <person name="Goeker M."/>
        </authorList>
    </citation>
    <scope>NUCLEOTIDE SEQUENCE</scope>
    <source>
        <strain evidence="5">DSM 21943</strain>
    </source>
</reference>
<organism evidence="5 6">
    <name type="scientific">Shouchella xiaoxiensis</name>
    <dbReference type="NCBI Taxonomy" id="766895"/>
    <lineage>
        <taxon>Bacteria</taxon>
        <taxon>Bacillati</taxon>
        <taxon>Bacillota</taxon>
        <taxon>Bacilli</taxon>
        <taxon>Bacillales</taxon>
        <taxon>Bacillaceae</taxon>
        <taxon>Shouchella</taxon>
    </lineage>
</organism>
<keyword evidence="6" id="KW-1185">Reference proteome</keyword>
<evidence type="ECO:0000256" key="1">
    <source>
        <dbReference type="ARBA" id="ARBA00023015"/>
    </source>
</evidence>
<dbReference type="RefSeq" id="WP_204464356.1">
    <property type="nucleotide sequence ID" value="NZ_JAFBCV010000001.1"/>
</dbReference>
<dbReference type="PROSITE" id="PS00894">
    <property type="entry name" value="HTH_DEOR_1"/>
    <property type="match status" value="1"/>
</dbReference>
<dbReference type="InterPro" id="IPR014036">
    <property type="entry name" value="DeoR-like_C"/>
</dbReference>
<comment type="caution">
    <text evidence="5">The sequence shown here is derived from an EMBL/GenBank/DDBJ whole genome shotgun (WGS) entry which is preliminary data.</text>
</comment>